<proteinExistence type="predicted"/>
<organism evidence="9 10">
    <name type="scientific">Parapusillimonas granuli</name>
    <dbReference type="NCBI Taxonomy" id="380911"/>
    <lineage>
        <taxon>Bacteria</taxon>
        <taxon>Pseudomonadati</taxon>
        <taxon>Pseudomonadota</taxon>
        <taxon>Betaproteobacteria</taxon>
        <taxon>Burkholderiales</taxon>
        <taxon>Alcaligenaceae</taxon>
        <taxon>Parapusillimonas</taxon>
    </lineage>
</organism>
<dbReference type="InterPro" id="IPR051459">
    <property type="entry name" value="Cytochrome_c-type_DH"/>
</dbReference>
<keyword evidence="2 6" id="KW-0349">Heme</keyword>
<gene>
    <name evidence="9" type="ORF">H0A72_09665</name>
</gene>
<dbReference type="RefSeq" id="WP_180154857.1">
    <property type="nucleotide sequence ID" value="NZ_JACCEM010000004.1"/>
</dbReference>
<evidence type="ECO:0000256" key="5">
    <source>
        <dbReference type="ARBA" id="ARBA00023004"/>
    </source>
</evidence>
<dbReference type="InterPro" id="IPR036909">
    <property type="entry name" value="Cyt_c-like_dom_sf"/>
</dbReference>
<sequence length="197" mass="20902">MPHRFKRKIAAQSREMPEPYEGSRPVPMIVVLIVASIFLWAVGYIGYTYQAQPSSYGDWRSAADFQREAGTAQVDGAQLYATHCVACHQATGKGLPGVFPPLSGSEWLEGAPDAGIQIVLHGVMGPLTVGGTKYDGSMPTFKDKLNDEEIAAVLTHIRGSFGNSAGAVKAAEVAAARQASADRSAPWNGDADLAALR</sequence>
<evidence type="ECO:0000256" key="1">
    <source>
        <dbReference type="ARBA" id="ARBA00022448"/>
    </source>
</evidence>
<dbReference type="PROSITE" id="PS51007">
    <property type="entry name" value="CYTC"/>
    <property type="match status" value="1"/>
</dbReference>
<dbReference type="Pfam" id="PF00034">
    <property type="entry name" value="Cytochrom_C"/>
    <property type="match status" value="1"/>
</dbReference>
<accession>A0A853G4B7</accession>
<dbReference type="PANTHER" id="PTHR35008:SF8">
    <property type="entry name" value="ALCOHOL DEHYDROGENASE CYTOCHROME C SUBUNIT"/>
    <property type="match status" value="1"/>
</dbReference>
<dbReference type="SUPFAM" id="SSF46626">
    <property type="entry name" value="Cytochrome c"/>
    <property type="match status" value="1"/>
</dbReference>
<dbReference type="AlphaFoldDB" id="A0A853G4B7"/>
<name>A0A853G4B7_9BURK</name>
<dbReference type="InterPro" id="IPR008168">
    <property type="entry name" value="Cyt_C_IC"/>
</dbReference>
<reference evidence="9 10" key="1">
    <citation type="submission" date="2020-07" db="EMBL/GenBank/DDBJ databases">
        <title>Taxonomic revisions and descriptions of new bacterial species based on genomic comparisons in the high-G+C-content subgroup of the family Alcaligenaceae.</title>
        <authorList>
            <person name="Szabo A."/>
            <person name="Felfoldi T."/>
        </authorList>
    </citation>
    <scope>NUCLEOTIDE SEQUENCE [LARGE SCALE GENOMIC DNA]</scope>
    <source>
        <strain evidence="9 10">LMG 24012</strain>
    </source>
</reference>
<evidence type="ECO:0000256" key="7">
    <source>
        <dbReference type="SAM" id="Phobius"/>
    </source>
</evidence>
<dbReference type="InterPro" id="IPR009056">
    <property type="entry name" value="Cyt_c-like_dom"/>
</dbReference>
<feature type="transmembrane region" description="Helical" evidence="7">
    <location>
        <begin position="26"/>
        <end position="47"/>
    </location>
</feature>
<dbReference type="PANTHER" id="PTHR35008">
    <property type="entry name" value="BLL4482 PROTEIN-RELATED"/>
    <property type="match status" value="1"/>
</dbReference>
<keyword evidence="3 6" id="KW-0479">Metal-binding</keyword>
<protein>
    <submittedName>
        <fullName evidence="9">Cytochrome c</fullName>
    </submittedName>
</protein>
<keyword evidence="4" id="KW-0249">Electron transport</keyword>
<dbReference type="PRINTS" id="PR00605">
    <property type="entry name" value="CYTCHROMECIC"/>
</dbReference>
<evidence type="ECO:0000259" key="8">
    <source>
        <dbReference type="PROSITE" id="PS51007"/>
    </source>
</evidence>
<dbReference type="Gene3D" id="1.10.760.10">
    <property type="entry name" value="Cytochrome c-like domain"/>
    <property type="match status" value="1"/>
</dbReference>
<dbReference type="Proteomes" id="UP000559809">
    <property type="component" value="Unassembled WGS sequence"/>
</dbReference>
<evidence type="ECO:0000313" key="10">
    <source>
        <dbReference type="Proteomes" id="UP000559809"/>
    </source>
</evidence>
<feature type="domain" description="Cytochrome c" evidence="8">
    <location>
        <begin position="71"/>
        <end position="161"/>
    </location>
</feature>
<keyword evidence="7" id="KW-0812">Transmembrane</keyword>
<keyword evidence="7" id="KW-0472">Membrane</keyword>
<keyword evidence="5 6" id="KW-0408">Iron</keyword>
<evidence type="ECO:0000313" key="9">
    <source>
        <dbReference type="EMBL" id="NYT49571.1"/>
    </source>
</evidence>
<dbReference type="GO" id="GO:0020037">
    <property type="term" value="F:heme binding"/>
    <property type="evidence" value="ECO:0007669"/>
    <property type="project" value="InterPro"/>
</dbReference>
<evidence type="ECO:0000256" key="6">
    <source>
        <dbReference type="PROSITE-ProRule" id="PRU00433"/>
    </source>
</evidence>
<comment type="caution">
    <text evidence="9">The sequence shown here is derived from an EMBL/GenBank/DDBJ whole genome shotgun (WGS) entry which is preliminary data.</text>
</comment>
<evidence type="ECO:0000256" key="4">
    <source>
        <dbReference type="ARBA" id="ARBA00022982"/>
    </source>
</evidence>
<keyword evidence="10" id="KW-1185">Reference proteome</keyword>
<dbReference type="GO" id="GO:0009055">
    <property type="term" value="F:electron transfer activity"/>
    <property type="evidence" value="ECO:0007669"/>
    <property type="project" value="InterPro"/>
</dbReference>
<dbReference type="EMBL" id="JACCEM010000004">
    <property type="protein sequence ID" value="NYT49571.1"/>
    <property type="molecule type" value="Genomic_DNA"/>
</dbReference>
<keyword evidence="7" id="KW-1133">Transmembrane helix</keyword>
<dbReference type="GO" id="GO:0005506">
    <property type="term" value="F:iron ion binding"/>
    <property type="evidence" value="ECO:0007669"/>
    <property type="project" value="InterPro"/>
</dbReference>
<evidence type="ECO:0000256" key="2">
    <source>
        <dbReference type="ARBA" id="ARBA00022617"/>
    </source>
</evidence>
<keyword evidence="1" id="KW-0813">Transport</keyword>
<evidence type="ECO:0000256" key="3">
    <source>
        <dbReference type="ARBA" id="ARBA00022723"/>
    </source>
</evidence>